<dbReference type="GO" id="GO:0008422">
    <property type="term" value="F:beta-glucosidase activity"/>
    <property type="evidence" value="ECO:0007669"/>
    <property type="project" value="TreeGrafter"/>
</dbReference>
<dbReference type="InterPro" id="IPR036962">
    <property type="entry name" value="Glyco_hydro_3_N_sf"/>
</dbReference>
<name>A0A193SNK5_9PSED</name>
<gene>
    <name evidence="4" type="ORF">PL963_02206</name>
</gene>
<reference evidence="5" key="1">
    <citation type="submission" date="2017-11" db="EMBL/GenBank/DDBJ databases">
        <authorList>
            <person name="Blom J."/>
        </authorList>
    </citation>
    <scope>NUCLEOTIDE SEQUENCE [LARGE SCALE GENOMIC DNA]</scope>
</reference>
<comment type="similarity">
    <text evidence="1">Belongs to the glycosyl hydrolase 3 family.</text>
</comment>
<keyword evidence="3" id="KW-0732">Signal</keyword>
<organism evidence="4 5">
    <name type="scientific">Pseudomonas cerasi</name>
    <dbReference type="NCBI Taxonomy" id="1583341"/>
    <lineage>
        <taxon>Bacteria</taxon>
        <taxon>Pseudomonadati</taxon>
        <taxon>Pseudomonadota</taxon>
        <taxon>Gammaproteobacteria</taxon>
        <taxon>Pseudomonadales</taxon>
        <taxon>Pseudomonadaceae</taxon>
        <taxon>Pseudomonas</taxon>
    </lineage>
</organism>
<dbReference type="AlphaFoldDB" id="A0A193SNK5"/>
<keyword evidence="2" id="KW-0378">Hydrolase</keyword>
<accession>A0A193SNK5</accession>
<sequence>MNKRKMIGAHSALALLALAVSQVHAADPTVQQGREDRAEKAAQKTLAKMTIEEKLAYIGGTGGWDVKPLTNYGIPQIHGADGGVGVRYTSEGNDQGVVYPSGPNLAATFNPRRAIDLGRALGYDTAVGGYQFITGPGVNLYRIPYGGRAFEYLSGEDPFLGASLAPGVINGIQSRGVWANAALRGQRSGKQPLQSEPDNARARSARNVAACVRIVVEKRQCGDDDVCLPEGER</sequence>
<evidence type="ECO:0000313" key="4">
    <source>
        <dbReference type="EMBL" id="SOS19283.1"/>
    </source>
</evidence>
<evidence type="ECO:0000256" key="1">
    <source>
        <dbReference type="ARBA" id="ARBA00005336"/>
    </source>
</evidence>
<dbReference type="SUPFAM" id="SSF51445">
    <property type="entry name" value="(Trans)glycosidases"/>
    <property type="match status" value="1"/>
</dbReference>
<dbReference type="EMBL" id="LT963395">
    <property type="protein sequence ID" value="SOS19283.1"/>
    <property type="molecule type" value="Genomic_DNA"/>
</dbReference>
<dbReference type="PANTHER" id="PTHR42715:SF10">
    <property type="entry name" value="BETA-GLUCOSIDASE"/>
    <property type="match status" value="1"/>
</dbReference>
<proteinExistence type="inferred from homology"/>
<dbReference type="GO" id="GO:0009251">
    <property type="term" value="P:glucan catabolic process"/>
    <property type="evidence" value="ECO:0007669"/>
    <property type="project" value="TreeGrafter"/>
</dbReference>
<dbReference type="PANTHER" id="PTHR42715">
    <property type="entry name" value="BETA-GLUCOSIDASE"/>
    <property type="match status" value="1"/>
</dbReference>
<dbReference type="Proteomes" id="UP000239025">
    <property type="component" value="Chromosome 1"/>
</dbReference>
<feature type="signal peptide" evidence="3">
    <location>
        <begin position="1"/>
        <end position="25"/>
    </location>
</feature>
<dbReference type="InterPro" id="IPR001764">
    <property type="entry name" value="Glyco_hydro_3_N"/>
</dbReference>
<dbReference type="PRINTS" id="PR00133">
    <property type="entry name" value="GLHYDRLASE3"/>
</dbReference>
<evidence type="ECO:0000256" key="2">
    <source>
        <dbReference type="ARBA" id="ARBA00022801"/>
    </source>
</evidence>
<feature type="chain" id="PRO_5015053059" evidence="3">
    <location>
        <begin position="26"/>
        <end position="233"/>
    </location>
</feature>
<evidence type="ECO:0000313" key="5">
    <source>
        <dbReference type="Proteomes" id="UP000239025"/>
    </source>
</evidence>
<dbReference type="InterPro" id="IPR050288">
    <property type="entry name" value="Cellulose_deg_GH3"/>
</dbReference>
<protein>
    <submittedName>
        <fullName evidence="4">Beta-glucosidase</fullName>
    </submittedName>
</protein>
<dbReference type="Gene3D" id="3.20.20.300">
    <property type="entry name" value="Glycoside hydrolase, family 3, N-terminal domain"/>
    <property type="match status" value="1"/>
</dbReference>
<evidence type="ECO:0000256" key="3">
    <source>
        <dbReference type="SAM" id="SignalP"/>
    </source>
</evidence>
<keyword evidence="5" id="KW-1185">Reference proteome</keyword>
<dbReference type="InterPro" id="IPR017853">
    <property type="entry name" value="GH"/>
</dbReference>